<dbReference type="InterPro" id="IPR003675">
    <property type="entry name" value="Rce1/LyrA-like_dom"/>
</dbReference>
<feature type="transmembrane region" description="Helical" evidence="1">
    <location>
        <begin position="23"/>
        <end position="41"/>
    </location>
</feature>
<keyword evidence="3" id="KW-0645">Protease</keyword>
<evidence type="ECO:0000313" key="4">
    <source>
        <dbReference type="EMBL" id="PHH00851.1"/>
    </source>
</evidence>
<gene>
    <name evidence="3" type="ORF">CLSPO_c12230</name>
    <name evidence="4" type="ORF">CRX47_13715</name>
</gene>
<reference evidence="4 6" key="3">
    <citation type="submission" date="2017-09" db="EMBL/GenBank/DDBJ databases">
        <title>FDA dAtabase for Regulatory Grade micrObial Sequences (FDA-ARGOS): Supporting development and validation of Infectious Disease Dx tests.</title>
        <authorList>
            <person name="Kerrigan L."/>
            <person name="Long C."/>
            <person name="Tallon L.J."/>
            <person name="Sadzewicz L."/>
            <person name="Ott S."/>
            <person name="Zhao X."/>
            <person name="Nagaraj S."/>
            <person name="Vavikolanu K."/>
            <person name="Aluvathingal J."/>
            <person name="Nadendla S."/>
            <person name="Sichtig H."/>
        </authorList>
    </citation>
    <scope>NUCLEOTIDE SEQUENCE [LARGE SCALE GENOMIC DNA]</scope>
    <source>
        <strain evidence="4 6">FDAARGOS_423</strain>
    </source>
</reference>
<keyword evidence="1" id="KW-0812">Transmembrane</keyword>
<dbReference type="Pfam" id="PF02517">
    <property type="entry name" value="Rce1-like"/>
    <property type="match status" value="1"/>
</dbReference>
<dbReference type="Proteomes" id="UP000033052">
    <property type="component" value="Chromosome"/>
</dbReference>
<dbReference type="PANTHER" id="PTHR39430">
    <property type="entry name" value="MEMBRANE-ASSOCIATED PROTEASE-RELATED"/>
    <property type="match status" value="1"/>
</dbReference>
<dbReference type="RefSeq" id="WP_050481905.1">
    <property type="nucleotide sequence ID" value="NZ_CP083649.1"/>
</dbReference>
<accession>A0A7U4JMP2</accession>
<feature type="transmembrane region" description="Helical" evidence="1">
    <location>
        <begin position="89"/>
        <end position="112"/>
    </location>
</feature>
<evidence type="ECO:0000313" key="3">
    <source>
        <dbReference type="EMBL" id="AKC61943.1"/>
    </source>
</evidence>
<evidence type="ECO:0000256" key="1">
    <source>
        <dbReference type="SAM" id="Phobius"/>
    </source>
</evidence>
<dbReference type="PANTHER" id="PTHR39430:SF1">
    <property type="entry name" value="PROTEASE"/>
    <property type="match status" value="1"/>
</dbReference>
<evidence type="ECO:0000313" key="6">
    <source>
        <dbReference type="Proteomes" id="UP000223854"/>
    </source>
</evidence>
<keyword evidence="1" id="KW-0472">Membrane</keyword>
<dbReference type="Proteomes" id="UP000223854">
    <property type="component" value="Unassembled WGS sequence"/>
</dbReference>
<proteinExistence type="predicted"/>
<name>A0A7U4JMP2_CLOSG</name>
<reference evidence="3" key="1">
    <citation type="submission" date="2014-08" db="EMBL/GenBank/DDBJ databases">
        <authorList>
            <person name="Kubiak A."/>
            <person name="Poehlein A."/>
            <person name="Daniel R."/>
            <person name="Minton N.P."/>
        </authorList>
    </citation>
    <scope>NUCLEOTIDE SEQUENCE</scope>
    <source>
        <strain evidence="3">NCIMB 10696</strain>
    </source>
</reference>
<dbReference type="AlphaFoldDB" id="A0A7U4JMP2"/>
<dbReference type="GO" id="GO:0004175">
    <property type="term" value="F:endopeptidase activity"/>
    <property type="evidence" value="ECO:0007669"/>
    <property type="project" value="UniProtKB-ARBA"/>
</dbReference>
<organism evidence="3 5">
    <name type="scientific">Clostridium sporogenes</name>
    <dbReference type="NCBI Taxonomy" id="1509"/>
    <lineage>
        <taxon>Bacteria</taxon>
        <taxon>Bacillati</taxon>
        <taxon>Bacillota</taxon>
        <taxon>Clostridia</taxon>
        <taxon>Eubacteriales</taxon>
        <taxon>Clostridiaceae</taxon>
        <taxon>Clostridium</taxon>
    </lineage>
</organism>
<protein>
    <submittedName>
        <fullName evidence="3">Protease family protein</fullName>
    </submittedName>
</protein>
<dbReference type="KEGG" id="cld:CLSPO_c12230"/>
<sequence>MPIVVSGILLCTSGKLVKNNMEVVRAIFSVGIIFSLIVYESGSIWSSAIVHGIWNVIIIGEILNINILYNQHAIFSYKLLSKSFILTGGAFGVESSIVAVLGYITVIIFTLFSMKRKFKNT</sequence>
<evidence type="ECO:0000313" key="5">
    <source>
        <dbReference type="Proteomes" id="UP000033052"/>
    </source>
</evidence>
<evidence type="ECO:0000259" key="2">
    <source>
        <dbReference type="Pfam" id="PF02517"/>
    </source>
</evidence>
<reference evidence="3 5" key="2">
    <citation type="journal article" date="2015" name="PLoS ONE">
        <title>A universal mariner transposon system for forward genetic studies in the genus clostridium.</title>
        <authorList>
            <person name="Zhang Y."/>
            <person name="Grosse-Honebrink A."/>
            <person name="Minton N.P."/>
        </authorList>
    </citation>
    <scope>NUCLEOTIDE SEQUENCE [LARGE SCALE GENOMIC DNA]</scope>
    <source>
        <strain evidence="3 5">NCIMB 10696</strain>
    </source>
</reference>
<feature type="domain" description="CAAX prenyl protease 2/Lysostaphin resistance protein A-like" evidence="2">
    <location>
        <begin position="20"/>
        <end position="57"/>
    </location>
</feature>
<dbReference type="GO" id="GO:0080120">
    <property type="term" value="P:CAAX-box protein maturation"/>
    <property type="evidence" value="ECO:0007669"/>
    <property type="project" value="UniProtKB-ARBA"/>
</dbReference>
<dbReference type="EMBL" id="PDLH01000007">
    <property type="protein sequence ID" value="PHH00851.1"/>
    <property type="molecule type" value="Genomic_DNA"/>
</dbReference>
<dbReference type="EMBL" id="CP009225">
    <property type="protein sequence ID" value="AKC61943.1"/>
    <property type="molecule type" value="Genomic_DNA"/>
</dbReference>
<keyword evidence="1" id="KW-1133">Transmembrane helix</keyword>
<keyword evidence="6" id="KW-1185">Reference proteome</keyword>
<keyword evidence="3" id="KW-0378">Hydrolase</keyword>
<dbReference type="GO" id="GO:0006508">
    <property type="term" value="P:proteolysis"/>
    <property type="evidence" value="ECO:0007669"/>
    <property type="project" value="UniProtKB-KW"/>
</dbReference>
<feature type="transmembrane region" description="Helical" evidence="1">
    <location>
        <begin position="48"/>
        <end position="69"/>
    </location>
</feature>